<dbReference type="PANTHER" id="PTHR33365:SF4">
    <property type="entry name" value="CYCLOCHLOROTINE BIOSYNTHESIS PROTEIN O"/>
    <property type="match status" value="1"/>
</dbReference>
<keyword evidence="3" id="KW-0812">Transmembrane</keyword>
<dbReference type="Pfam" id="PF11807">
    <property type="entry name" value="UstYa"/>
    <property type="match status" value="1"/>
</dbReference>
<sequence>MSFDEEGLLTGRFREKEGWTVWLSANLNLKWKGADHNLIHFVSLYLIIGVLIIWMFISGSYLSSCRDPSLGFYSPASNVIKYETRVFPENFVNRGPYMGREEDGLPTAETDALWEDLYEFGISRINGVDAAQLPNFTTAIPNMPDSYVVELDVFHQLHCLNTLRKTLFPLQYPDQFTDLYTKEGQRNYTSNDARHYDHCIDTIRESLMCHADVATIYWQWIPSVRVPKPRLEVTHTCRDFEAIREWAKENELMGSEQKLRWPSGPKEKFQVPGQRHFPDKTAPPWLTELVFCDILKLYHLIIDFENYRLTKEINSLHSHISPVPSYLQLYCKPSYQSPSNYSVHLGNLASTVLLVHTSLRSNLAAAETMKLFLLFGLLQAMSLAYALPIEPSQERGELSLKERCLLKPPKDKRNVDYWNGCEPWIQ</sequence>
<proteinExistence type="inferred from homology"/>
<evidence type="ECO:0000313" key="4">
    <source>
        <dbReference type="EMBL" id="PMD12852.1"/>
    </source>
</evidence>
<dbReference type="GO" id="GO:0043386">
    <property type="term" value="P:mycotoxin biosynthetic process"/>
    <property type="evidence" value="ECO:0007669"/>
    <property type="project" value="InterPro"/>
</dbReference>
<evidence type="ECO:0000256" key="3">
    <source>
        <dbReference type="SAM" id="Phobius"/>
    </source>
</evidence>
<protein>
    <submittedName>
        <fullName evidence="4">Uncharacterized protein</fullName>
    </submittedName>
</protein>
<dbReference type="PANTHER" id="PTHR33365">
    <property type="entry name" value="YALI0B05434P"/>
    <property type="match status" value="1"/>
</dbReference>
<dbReference type="EMBL" id="KZ613541">
    <property type="protein sequence ID" value="PMD12852.1"/>
    <property type="molecule type" value="Genomic_DNA"/>
</dbReference>
<reference evidence="4 5" key="1">
    <citation type="submission" date="2016-05" db="EMBL/GenBank/DDBJ databases">
        <title>A degradative enzymes factory behind the ericoid mycorrhizal symbiosis.</title>
        <authorList>
            <consortium name="DOE Joint Genome Institute"/>
            <person name="Martino E."/>
            <person name="Morin E."/>
            <person name="Grelet G."/>
            <person name="Kuo A."/>
            <person name="Kohler A."/>
            <person name="Daghino S."/>
            <person name="Barry K."/>
            <person name="Choi C."/>
            <person name="Cichocki N."/>
            <person name="Clum A."/>
            <person name="Copeland A."/>
            <person name="Hainaut M."/>
            <person name="Haridas S."/>
            <person name="Labutti K."/>
            <person name="Lindquist E."/>
            <person name="Lipzen A."/>
            <person name="Khouja H.-R."/>
            <person name="Murat C."/>
            <person name="Ohm R."/>
            <person name="Olson A."/>
            <person name="Spatafora J."/>
            <person name="Veneault-Fourrey C."/>
            <person name="Henrissat B."/>
            <person name="Grigoriev I."/>
            <person name="Martin F."/>
            <person name="Perotto S."/>
        </authorList>
    </citation>
    <scope>NUCLEOTIDE SEQUENCE [LARGE SCALE GENOMIC DNA]</scope>
    <source>
        <strain evidence="4 5">UAMH 7357</strain>
    </source>
</reference>
<keyword evidence="5" id="KW-1185">Reference proteome</keyword>
<name>A0A2J6PFM1_9HELO</name>
<comment type="pathway">
    <text evidence="1">Mycotoxin biosynthesis.</text>
</comment>
<evidence type="ECO:0000313" key="5">
    <source>
        <dbReference type="Proteomes" id="UP000235672"/>
    </source>
</evidence>
<organism evidence="4 5">
    <name type="scientific">Hyaloscypha hepaticicola</name>
    <dbReference type="NCBI Taxonomy" id="2082293"/>
    <lineage>
        <taxon>Eukaryota</taxon>
        <taxon>Fungi</taxon>
        <taxon>Dikarya</taxon>
        <taxon>Ascomycota</taxon>
        <taxon>Pezizomycotina</taxon>
        <taxon>Leotiomycetes</taxon>
        <taxon>Helotiales</taxon>
        <taxon>Hyaloscyphaceae</taxon>
        <taxon>Hyaloscypha</taxon>
    </lineage>
</organism>
<dbReference type="AlphaFoldDB" id="A0A2J6PFM1"/>
<dbReference type="OrthoDB" id="3687641at2759"/>
<dbReference type="STRING" id="1745343.A0A2J6PFM1"/>
<dbReference type="Proteomes" id="UP000235672">
    <property type="component" value="Unassembled WGS sequence"/>
</dbReference>
<feature type="transmembrane region" description="Helical" evidence="3">
    <location>
        <begin position="38"/>
        <end position="57"/>
    </location>
</feature>
<accession>A0A2J6PFM1</accession>
<evidence type="ECO:0000256" key="2">
    <source>
        <dbReference type="ARBA" id="ARBA00035112"/>
    </source>
</evidence>
<keyword evidence="3" id="KW-0472">Membrane</keyword>
<dbReference type="InterPro" id="IPR021765">
    <property type="entry name" value="UstYa-like"/>
</dbReference>
<comment type="similarity">
    <text evidence="2">Belongs to the ustYa family.</text>
</comment>
<evidence type="ECO:0000256" key="1">
    <source>
        <dbReference type="ARBA" id="ARBA00004685"/>
    </source>
</evidence>
<keyword evidence="3" id="KW-1133">Transmembrane helix</keyword>
<gene>
    <name evidence="4" type="ORF">NA56DRAFT_756281</name>
</gene>